<dbReference type="HOGENOM" id="CLU_082397_0_0_11"/>
<organism evidence="1 2">
    <name type="scientific">Intrasporangium calvum (strain ATCC 23552 / DSM 43043 / JCM 3097 / NBRC 12989 / NCIMB 10167 / NRRL B-3866 / 7 KIP)</name>
    <dbReference type="NCBI Taxonomy" id="710696"/>
    <lineage>
        <taxon>Bacteria</taxon>
        <taxon>Bacillati</taxon>
        <taxon>Actinomycetota</taxon>
        <taxon>Actinomycetes</taxon>
        <taxon>Micrococcales</taxon>
        <taxon>Intrasporangiaceae</taxon>
        <taxon>Intrasporangium</taxon>
    </lineage>
</organism>
<dbReference type="AlphaFoldDB" id="E6SET1"/>
<proteinExistence type="predicted"/>
<dbReference type="RefSeq" id="WP_013492004.1">
    <property type="nucleotide sequence ID" value="NC_014830.1"/>
</dbReference>
<keyword evidence="2" id="KW-1185">Reference proteome</keyword>
<accession>E6SET1</accession>
<evidence type="ECO:0000313" key="2">
    <source>
        <dbReference type="Proteomes" id="UP000008914"/>
    </source>
</evidence>
<dbReference type="STRING" id="710696.Intca_1170"/>
<sequence>MLALVTSLRHPWNSRSYGQVEAIFAQSARSWVRQQSDAFGVVVVGNQAPRVQLPERVRFVEVDFPPPSSHRGPQTGTAAVLKDKGSKLAVGLLAARQQHPDLTHVMFVDADDFVSRRLAGFVADRSGEAGWTVTHGWRYHAGRRAVRPVRGDFHLHCGSSHIVRHDLYPRVDLPLTASQDELYSAFGERLERWFGSHLHIHDDLPLVPLPFPGALYRVGTGEAHSGASMGGLGRPVSRAVAEEFGVERTGVAPWSFARAVLPSAGAFTGRIGNVLLALSRGGERAAPAPGAPTDEAWR</sequence>
<dbReference type="eggNOG" id="COG0463">
    <property type="taxonomic scope" value="Bacteria"/>
</dbReference>
<reference evidence="1 2" key="1">
    <citation type="journal article" date="2010" name="Stand. Genomic Sci.">
        <title>Complete genome sequence of Intrasporangium calvum type strain (7 KIP).</title>
        <authorList>
            <person name="Del Rio T.G."/>
            <person name="Chertkov O."/>
            <person name="Yasawong M."/>
            <person name="Lucas S."/>
            <person name="Deshpande S."/>
            <person name="Cheng J.F."/>
            <person name="Detter C."/>
            <person name="Tapia R."/>
            <person name="Han C."/>
            <person name="Goodwin L."/>
            <person name="Pitluck S."/>
            <person name="Liolios K."/>
            <person name="Ivanova N."/>
            <person name="Mavromatis K."/>
            <person name="Pati A."/>
            <person name="Chen A."/>
            <person name="Palaniappan K."/>
            <person name="Land M."/>
            <person name="Hauser L."/>
            <person name="Chang Y.J."/>
            <person name="Jeffries C.D."/>
            <person name="Rohde M."/>
            <person name="Pukall R."/>
            <person name="Sikorski J."/>
            <person name="Goker M."/>
            <person name="Woyke T."/>
            <person name="Bristow J."/>
            <person name="Eisen J.A."/>
            <person name="Markowitz V."/>
            <person name="Hugenholtz P."/>
            <person name="Kyrpides N.C."/>
            <person name="Klenk H.P."/>
            <person name="Lapidus A."/>
        </authorList>
    </citation>
    <scope>NUCLEOTIDE SEQUENCE [LARGE SCALE GENOMIC DNA]</scope>
    <source>
        <strain evidence="2">ATCC 23552 / DSM 43043 / JCM 3097 / NBRC 12989 / 7 KIP</strain>
    </source>
</reference>
<name>E6SET1_INTC7</name>
<protein>
    <recommendedName>
        <fullName evidence="3">Glycosyltransferase family 2 protein</fullName>
    </recommendedName>
</protein>
<dbReference type="EMBL" id="CP002343">
    <property type="protein sequence ID" value="ADU47688.1"/>
    <property type="molecule type" value="Genomic_DNA"/>
</dbReference>
<dbReference type="OrthoDB" id="4614415at2"/>
<dbReference type="KEGG" id="ica:Intca_1170"/>
<evidence type="ECO:0008006" key="3">
    <source>
        <dbReference type="Google" id="ProtNLM"/>
    </source>
</evidence>
<dbReference type="Proteomes" id="UP000008914">
    <property type="component" value="Chromosome"/>
</dbReference>
<evidence type="ECO:0000313" key="1">
    <source>
        <dbReference type="EMBL" id="ADU47688.1"/>
    </source>
</evidence>
<gene>
    <name evidence="1" type="ordered locus">Intca_1170</name>
</gene>